<evidence type="ECO:0000313" key="7">
    <source>
        <dbReference type="Proteomes" id="UP000195437"/>
    </source>
</evidence>
<evidence type="ECO:0000259" key="5">
    <source>
        <dbReference type="Pfam" id="PF00155"/>
    </source>
</evidence>
<evidence type="ECO:0000256" key="3">
    <source>
        <dbReference type="ARBA" id="ARBA00022679"/>
    </source>
</evidence>
<evidence type="ECO:0000256" key="4">
    <source>
        <dbReference type="ARBA" id="ARBA00022898"/>
    </source>
</evidence>
<dbReference type="PANTHER" id="PTHR42790">
    <property type="entry name" value="AMINOTRANSFERASE"/>
    <property type="match status" value="1"/>
</dbReference>
<dbReference type="SUPFAM" id="SSF53383">
    <property type="entry name" value="PLP-dependent transferases"/>
    <property type="match status" value="1"/>
</dbReference>
<keyword evidence="2" id="KW-0032">Aminotransferase</keyword>
<accession>A0A1Y0IK66</accession>
<dbReference type="Gene3D" id="3.40.640.10">
    <property type="entry name" value="Type I PLP-dependent aspartate aminotransferase-like (Major domain)"/>
    <property type="match status" value="1"/>
</dbReference>
<keyword evidence="4" id="KW-0663">Pyridoxal phosphate</keyword>
<dbReference type="Pfam" id="PF00155">
    <property type="entry name" value="Aminotran_1_2"/>
    <property type="match status" value="1"/>
</dbReference>
<dbReference type="RefSeq" id="WP_087455613.1">
    <property type="nucleotide sequence ID" value="NZ_CP021434.1"/>
</dbReference>
<feature type="domain" description="Aminotransferase class I/classII large" evidence="5">
    <location>
        <begin position="50"/>
        <end position="393"/>
    </location>
</feature>
<organism evidence="6 7">
    <name type="scientific">Tumebacillus avium</name>
    <dbReference type="NCBI Taxonomy" id="1903704"/>
    <lineage>
        <taxon>Bacteria</taxon>
        <taxon>Bacillati</taxon>
        <taxon>Bacillota</taxon>
        <taxon>Bacilli</taxon>
        <taxon>Bacillales</taxon>
        <taxon>Alicyclobacillaceae</taxon>
        <taxon>Tumebacillus</taxon>
    </lineage>
</organism>
<dbReference type="AlphaFoldDB" id="A0A1Y0IK66"/>
<dbReference type="KEGG" id="tum:CBW65_03495"/>
<dbReference type="OrthoDB" id="9802328at2"/>
<dbReference type="Proteomes" id="UP000195437">
    <property type="component" value="Chromosome"/>
</dbReference>
<evidence type="ECO:0000313" key="6">
    <source>
        <dbReference type="EMBL" id="ARU60226.1"/>
    </source>
</evidence>
<dbReference type="EMBL" id="CP021434">
    <property type="protein sequence ID" value="ARU60226.1"/>
    <property type="molecule type" value="Genomic_DNA"/>
</dbReference>
<dbReference type="PANTHER" id="PTHR42790:SF19">
    <property type="entry name" value="KYNURENINE_ALPHA-AMINOADIPATE AMINOTRANSFERASE, MITOCHONDRIAL"/>
    <property type="match status" value="1"/>
</dbReference>
<dbReference type="Gene3D" id="3.90.1150.10">
    <property type="entry name" value="Aspartate Aminotransferase, domain 1"/>
    <property type="match status" value="1"/>
</dbReference>
<gene>
    <name evidence="6" type="ORF">CBW65_03495</name>
</gene>
<reference evidence="7" key="1">
    <citation type="submission" date="2017-05" db="EMBL/GenBank/DDBJ databases">
        <authorList>
            <person name="Sung H."/>
        </authorList>
    </citation>
    <scope>NUCLEOTIDE SEQUENCE [LARGE SCALE GENOMIC DNA]</scope>
    <source>
        <strain evidence="7">AR23208</strain>
    </source>
</reference>
<dbReference type="GO" id="GO:1901605">
    <property type="term" value="P:alpha-amino acid metabolic process"/>
    <property type="evidence" value="ECO:0007669"/>
    <property type="project" value="TreeGrafter"/>
</dbReference>
<proteinExistence type="predicted"/>
<protein>
    <submittedName>
        <fullName evidence="6">GntR family transcriptional regulator</fullName>
    </submittedName>
</protein>
<dbReference type="InterPro" id="IPR050859">
    <property type="entry name" value="Class-I_PLP-dep_aminotransf"/>
</dbReference>
<dbReference type="GO" id="GO:0030170">
    <property type="term" value="F:pyridoxal phosphate binding"/>
    <property type="evidence" value="ECO:0007669"/>
    <property type="project" value="InterPro"/>
</dbReference>
<keyword evidence="7" id="KW-1185">Reference proteome</keyword>
<name>A0A1Y0IK66_9BACL</name>
<evidence type="ECO:0000256" key="2">
    <source>
        <dbReference type="ARBA" id="ARBA00022576"/>
    </source>
</evidence>
<keyword evidence="3" id="KW-0808">Transferase</keyword>
<evidence type="ECO:0000256" key="1">
    <source>
        <dbReference type="ARBA" id="ARBA00001933"/>
    </source>
</evidence>
<sequence>MTTTDTGKTLRLASWAQNTAPSPMQDMLALTARPGLISFGLGLPNQELFPREAFAEASADVLRNKPHTLQYGPAGVAHTLKTSIVELMKGRGVTCTEDEIFLTTGAQQAINMLARLLLEPGGQVLTEEITYPGFLQVLEPFAPELLTVPSCPQTGMDVDAVEALLQAGKRPAFIYSITDGHNPLGSSMSREKREKLARLAREYGVPIVEDDPYGFLSYDEVSVPPLKALESEWVFYAGSFSKILAPGVRIGWLIVPEALIQKLSVVKESYDINTANWSQHSVAAYMESGKLAEHLQLLRREYSARRDTMLRAIEAYFPAETRAEKPSNGMFLWVELPDFVDVPTLLRDAVEHKKVAFFPGQAFDTPGNTKGKHGMRLNFSNATHEQIEQGIKGIGELIEAQRSK</sequence>
<dbReference type="InterPro" id="IPR015422">
    <property type="entry name" value="PyrdxlP-dep_Trfase_small"/>
</dbReference>
<dbReference type="InterPro" id="IPR015424">
    <property type="entry name" value="PyrdxlP-dep_Trfase"/>
</dbReference>
<dbReference type="GO" id="GO:0008483">
    <property type="term" value="F:transaminase activity"/>
    <property type="evidence" value="ECO:0007669"/>
    <property type="project" value="UniProtKB-KW"/>
</dbReference>
<comment type="cofactor">
    <cofactor evidence="1">
        <name>pyridoxal 5'-phosphate</name>
        <dbReference type="ChEBI" id="CHEBI:597326"/>
    </cofactor>
</comment>
<dbReference type="InterPro" id="IPR015421">
    <property type="entry name" value="PyrdxlP-dep_Trfase_major"/>
</dbReference>
<dbReference type="InterPro" id="IPR004839">
    <property type="entry name" value="Aminotransferase_I/II_large"/>
</dbReference>
<dbReference type="CDD" id="cd00609">
    <property type="entry name" value="AAT_like"/>
    <property type="match status" value="1"/>
</dbReference>